<comment type="caution">
    <text evidence="3">The sequence shown here is derived from an EMBL/GenBank/DDBJ whole genome shotgun (WGS) entry which is preliminary data.</text>
</comment>
<organism evidence="3 4">
    <name type="scientific">Spiroplasma poulsonii</name>
    <dbReference type="NCBI Taxonomy" id="2138"/>
    <lineage>
        <taxon>Bacteria</taxon>
        <taxon>Bacillati</taxon>
        <taxon>Mycoplasmatota</taxon>
        <taxon>Mollicutes</taxon>
        <taxon>Entomoplasmatales</taxon>
        <taxon>Spiroplasmataceae</taxon>
        <taxon>Spiroplasma</taxon>
    </lineage>
</organism>
<dbReference type="EMBL" id="JTLV02000001">
    <property type="protein sequence ID" value="PQM30530.1"/>
    <property type="molecule type" value="Genomic_DNA"/>
</dbReference>
<reference evidence="3 4" key="2">
    <citation type="journal article" date="2015" name="MBio">
        <title>Genome sequence of the Drosophila melanogaster male-killing Spiroplasma strain MSRO endosymbiont.</title>
        <authorList>
            <person name="Paredes J.C."/>
            <person name="Herren J.K."/>
            <person name="Schupfer F."/>
            <person name="Marin R."/>
            <person name="Claverol S."/>
            <person name="Kuo C.H."/>
            <person name="Lemaitre B."/>
            <person name="Beven L."/>
        </authorList>
    </citation>
    <scope>NUCLEOTIDE SEQUENCE [LARGE SCALE GENOMIC DNA]</scope>
    <source>
        <strain evidence="3 4">MSRO</strain>
    </source>
</reference>
<evidence type="ECO:0000313" key="3">
    <source>
        <dbReference type="EMBL" id="PQM31356.1"/>
    </source>
</evidence>
<reference evidence="3" key="1">
    <citation type="submission" date="2014-10" db="EMBL/GenBank/DDBJ databases">
        <authorList>
            <person name="Seo M.-J."/>
            <person name="Seok Y.J."/>
            <person name="Cha I.-T."/>
        </authorList>
    </citation>
    <scope>NUCLEOTIDE SEQUENCE</scope>
    <source>
        <strain evidence="3">MSRO</strain>
    </source>
</reference>
<reference evidence="3" key="3">
    <citation type="submission" date="2017-11" db="EMBL/GenBank/DDBJ databases">
        <title>Cell-free culture of the endosymbiotic bacteria Spiroplasma poulsonii highlights bacterial genes involved in host-symbiont interactions.</title>
        <authorList>
            <person name="Masson F."/>
            <person name="Calderon Copete S.P."/>
            <person name="Schupfer F."/>
            <person name="Garcia-Arraez G."/>
            <person name="Lemaitre B."/>
        </authorList>
    </citation>
    <scope>NUCLEOTIDE SEQUENCE</scope>
    <source>
        <strain evidence="3">MSRO</strain>
    </source>
</reference>
<proteinExistence type="predicted"/>
<keyword evidence="1" id="KW-0472">Membrane</keyword>
<accession>A0A0C2HZN4</accession>
<evidence type="ECO:0000313" key="4">
    <source>
        <dbReference type="Proteomes" id="UP000031565"/>
    </source>
</evidence>
<feature type="transmembrane region" description="Helical" evidence="1">
    <location>
        <begin position="7"/>
        <end position="28"/>
    </location>
</feature>
<keyword evidence="4" id="KW-1185">Reference proteome</keyword>
<dbReference type="STRING" id="2138.SMSRO_v1c02860"/>
<dbReference type="AlphaFoldDB" id="A0A0C2HZN4"/>
<name>A0A0C2HZN4_9MOLU</name>
<sequence length="129" mass="14956">MKKTKNITMITILIVSLGLAVLFAWMFWSVLKGDNEINYAEYSKCLLYADHSNQKIDLTRQNNNQLVSATFKNFAHANGKIRQLSTNDWAFIKRCENNMLYQANPKVVAAFNQKKHCRILKQLLMLLMV</sequence>
<gene>
    <name evidence="2" type="ORF">SMSRO_SF002990</name>
    <name evidence="3" type="ORF">SMSRO_SF011770</name>
</gene>
<dbReference type="Proteomes" id="UP000031565">
    <property type="component" value="Unassembled WGS sequence"/>
</dbReference>
<evidence type="ECO:0000313" key="2">
    <source>
        <dbReference type="EMBL" id="PQM30530.1"/>
    </source>
</evidence>
<keyword evidence="1" id="KW-0812">Transmembrane</keyword>
<dbReference type="RefSeq" id="WP_052443421.1">
    <property type="nucleotide sequence ID" value="NZ_CM020866.1"/>
</dbReference>
<keyword evidence="1" id="KW-1133">Transmembrane helix</keyword>
<protein>
    <submittedName>
        <fullName evidence="3">Uncharacterized protein</fullName>
    </submittedName>
</protein>
<dbReference type="EMBL" id="JTLV02000001">
    <property type="protein sequence ID" value="PQM31356.1"/>
    <property type="molecule type" value="Genomic_DNA"/>
</dbReference>
<evidence type="ECO:0000256" key="1">
    <source>
        <dbReference type="SAM" id="Phobius"/>
    </source>
</evidence>